<comment type="similarity">
    <text evidence="1">Belongs to the DinB family.</text>
</comment>
<proteinExistence type="inferred from homology"/>
<dbReference type="Proteomes" id="UP000601055">
    <property type="component" value="Unassembled WGS sequence"/>
</dbReference>
<dbReference type="AlphaFoldDB" id="A0A923IWG1"/>
<feature type="binding site" evidence="3">
    <location>
        <position position="118"/>
    </location>
    <ligand>
        <name>a divalent metal cation</name>
        <dbReference type="ChEBI" id="CHEBI:60240"/>
    </ligand>
</feature>
<dbReference type="RefSeq" id="WP_182923515.1">
    <property type="nucleotide sequence ID" value="NZ_WNXD01000002.1"/>
</dbReference>
<dbReference type="SUPFAM" id="SSF109854">
    <property type="entry name" value="DinB/YfiT-like putative metalloenzymes"/>
    <property type="match status" value="1"/>
</dbReference>
<name>A0A923IWG1_9SPHI</name>
<dbReference type="InterPro" id="IPR034660">
    <property type="entry name" value="DinB/YfiT-like"/>
</dbReference>
<evidence type="ECO:0000313" key="4">
    <source>
        <dbReference type="EMBL" id="MBB2146878.1"/>
    </source>
</evidence>
<dbReference type="PANTHER" id="PTHR37302:SF1">
    <property type="entry name" value="PROTEIN DINB"/>
    <property type="match status" value="1"/>
</dbReference>
<dbReference type="InterPro" id="IPR007837">
    <property type="entry name" value="DinB"/>
</dbReference>
<dbReference type="EMBL" id="WNXD01000002">
    <property type="protein sequence ID" value="MBB2146878.1"/>
    <property type="molecule type" value="Genomic_DNA"/>
</dbReference>
<evidence type="ECO:0000256" key="1">
    <source>
        <dbReference type="ARBA" id="ARBA00008635"/>
    </source>
</evidence>
<feature type="binding site" evidence="3">
    <location>
        <position position="114"/>
    </location>
    <ligand>
        <name>a divalent metal cation</name>
        <dbReference type="ChEBI" id="CHEBI:60240"/>
    </ligand>
</feature>
<keyword evidence="2 3" id="KW-0479">Metal-binding</keyword>
<reference evidence="4" key="1">
    <citation type="submission" date="2019-11" db="EMBL/GenBank/DDBJ databases">
        <title>Description of Pedobacter sp. LMG 31464T.</title>
        <authorList>
            <person name="Carlier A."/>
            <person name="Qi S."/>
            <person name="Vandamme P."/>
        </authorList>
    </citation>
    <scope>NUCLEOTIDE SEQUENCE</scope>
    <source>
        <strain evidence="4">LMG 31464</strain>
    </source>
</reference>
<protein>
    <submittedName>
        <fullName evidence="4">Damage-inducible protein DinB</fullName>
    </submittedName>
</protein>
<accession>A0A923IWG1</accession>
<gene>
    <name evidence="4" type="ORF">GM921_15345</name>
</gene>
<dbReference type="Pfam" id="PF05163">
    <property type="entry name" value="DinB"/>
    <property type="match status" value="1"/>
</dbReference>
<evidence type="ECO:0000256" key="2">
    <source>
        <dbReference type="ARBA" id="ARBA00022723"/>
    </source>
</evidence>
<keyword evidence="5" id="KW-1185">Reference proteome</keyword>
<organism evidence="4 5">
    <name type="scientific">Pedobacter planticolens</name>
    <dbReference type="NCBI Taxonomy" id="2679964"/>
    <lineage>
        <taxon>Bacteria</taxon>
        <taxon>Pseudomonadati</taxon>
        <taxon>Bacteroidota</taxon>
        <taxon>Sphingobacteriia</taxon>
        <taxon>Sphingobacteriales</taxon>
        <taxon>Sphingobacteriaceae</taxon>
        <taxon>Pedobacter</taxon>
    </lineage>
</organism>
<dbReference type="PANTHER" id="PTHR37302">
    <property type="entry name" value="SLR1116 PROTEIN"/>
    <property type="match status" value="1"/>
</dbReference>
<comment type="caution">
    <text evidence="4">The sequence shown here is derived from an EMBL/GenBank/DDBJ whole genome shotgun (WGS) entry which is preliminary data.</text>
</comment>
<dbReference type="Gene3D" id="1.20.120.450">
    <property type="entry name" value="dinb family like domain"/>
    <property type="match status" value="1"/>
</dbReference>
<sequence>MLEESIQYTKIADSKLIEIFKQHQEISPKAIALFNHVLNAQHIWANRILGLLPKYQVWETYGTEMFEQISDENFELLTQIIKNIPLDKEITYTNSLGDQYTSLAKDILFHVVNHSTYHRGQIASLFKLDGITPPVTDYIMLKRDHQL</sequence>
<evidence type="ECO:0000256" key="3">
    <source>
        <dbReference type="PIRSR" id="PIRSR607837-1"/>
    </source>
</evidence>
<feature type="binding site" evidence="3">
    <location>
        <position position="36"/>
    </location>
    <ligand>
        <name>a divalent metal cation</name>
        <dbReference type="ChEBI" id="CHEBI:60240"/>
    </ligand>
</feature>
<evidence type="ECO:0000313" key="5">
    <source>
        <dbReference type="Proteomes" id="UP000601055"/>
    </source>
</evidence>
<dbReference type="GO" id="GO:0046872">
    <property type="term" value="F:metal ion binding"/>
    <property type="evidence" value="ECO:0007669"/>
    <property type="project" value="UniProtKB-KW"/>
</dbReference>